<sequence length="868" mass="91735">MTAPTASTGLTAPAAPTAVTPAPSPATTTPEISGPLVTRVGGLPTEALDLVPSATRRAVAEAADARAVRERLRPALEDLCFTLVPLLDDEVPLRRTVLAAKRAVHRLRALPWGDDLPPRLAERAGPGAAEAFAGWQAAVRRCEETTGRLDTLLAGDRAAVPAALAAHLAEPGFARAAALAAPDWLRHGRPRRRPAESRNLRTLYSYVSRAAVKTSPFSTLTTVGEGGVPAGATGSRPAAHSYAATALAQLAVRCLAREPGTAGLLRYRLAPLRPGGPEAPAGLVLLPEPVADGGLAWRLDRVVEADHAAPWLAAFAPDGDHGLEGLLAGLGGSDPFRRFRRLLDTGLISPVPPWRRGEDPVGAVAELLADQPYPRRTTGGPEDGTLPAAGSGGPVGLAAEVRELRDSAAALAAAGEEERVETLTRARATARRWARGAGLDRFESGEVLYEDVATDLALPAVLDVPEVRADLTELGRQMRPFLFRSHLYDVLVDRFTAAYGPGGTCADVLGFLMGIAVDGDSQPDLDRAAVADRAARETAGERAWLPVGPSSAPPAAAVLFQLAASGLPAVRAGDYRLVVNQFNPGTGGLVTRFGPLLGEGFRDRLRAHVQACWPGRACRELVLWTEVNTAQSRSAGLLPPLLLPGETPGDGGLDLSDTVLTHDPDEGTLALRDRTGAPVGLAYLGLVPPHLFPPFARLLAVLADPWVNGSPHSDYVLPFALQEQRRDEVVPMPRTGFGRVTTSRAAWVVPAAALPLPRPGESDAETVLRAEEFRRRHGLPEEVFVHRLTGFGPGEPGAGTDRKPLWVSLTSPLSLSVLAQWAGPATGHLRLVEALPERSAHPLRDGAGGTRAAEHISLLRWRRPEEEA</sequence>
<evidence type="ECO:0000256" key="1">
    <source>
        <dbReference type="SAM" id="MobiDB-lite"/>
    </source>
</evidence>
<protein>
    <recommendedName>
        <fullName evidence="4">Lantibiotic dehydratase</fullName>
    </recommendedName>
</protein>
<feature type="region of interest" description="Disordered" evidence="1">
    <location>
        <begin position="1"/>
        <end position="34"/>
    </location>
</feature>
<dbReference type="RefSeq" id="WP_345287979.1">
    <property type="nucleotide sequence ID" value="NZ_BAABAJ010000032.1"/>
</dbReference>
<dbReference type="EMBL" id="BAABAJ010000032">
    <property type="protein sequence ID" value="GAA3941590.1"/>
    <property type="molecule type" value="Genomic_DNA"/>
</dbReference>
<evidence type="ECO:0000313" key="3">
    <source>
        <dbReference type="Proteomes" id="UP001501000"/>
    </source>
</evidence>
<dbReference type="Proteomes" id="UP001501000">
    <property type="component" value="Unassembled WGS sequence"/>
</dbReference>
<comment type="caution">
    <text evidence="2">The sequence shown here is derived from an EMBL/GenBank/DDBJ whole genome shotgun (WGS) entry which is preliminary data.</text>
</comment>
<accession>A0ABP7NAZ1</accession>
<evidence type="ECO:0000313" key="2">
    <source>
        <dbReference type="EMBL" id="GAA3941590.1"/>
    </source>
</evidence>
<organism evidence="2 3">
    <name type="scientific">Streptomyces gulbargensis</name>
    <dbReference type="NCBI Taxonomy" id="364901"/>
    <lineage>
        <taxon>Bacteria</taxon>
        <taxon>Bacillati</taxon>
        <taxon>Actinomycetota</taxon>
        <taxon>Actinomycetes</taxon>
        <taxon>Kitasatosporales</taxon>
        <taxon>Streptomycetaceae</taxon>
        <taxon>Streptomyces</taxon>
    </lineage>
</organism>
<reference evidence="3" key="1">
    <citation type="journal article" date="2019" name="Int. J. Syst. Evol. Microbiol.">
        <title>The Global Catalogue of Microorganisms (GCM) 10K type strain sequencing project: providing services to taxonomists for standard genome sequencing and annotation.</title>
        <authorList>
            <consortium name="The Broad Institute Genomics Platform"/>
            <consortium name="The Broad Institute Genome Sequencing Center for Infectious Disease"/>
            <person name="Wu L."/>
            <person name="Ma J."/>
        </authorList>
    </citation>
    <scope>NUCLEOTIDE SEQUENCE [LARGE SCALE GENOMIC DNA]</scope>
    <source>
        <strain evidence="3">JCM 16956</strain>
    </source>
</reference>
<feature type="compositionally biased region" description="Low complexity" evidence="1">
    <location>
        <begin position="1"/>
        <end position="30"/>
    </location>
</feature>
<proteinExistence type="predicted"/>
<evidence type="ECO:0008006" key="4">
    <source>
        <dbReference type="Google" id="ProtNLM"/>
    </source>
</evidence>
<keyword evidence="3" id="KW-1185">Reference proteome</keyword>
<name>A0ABP7NAZ1_9ACTN</name>
<gene>
    <name evidence="2" type="ORF">GCM10022244_56970</name>
</gene>